<evidence type="ECO:0000259" key="7">
    <source>
        <dbReference type="PROSITE" id="PS50115"/>
    </source>
</evidence>
<proteinExistence type="predicted"/>
<dbReference type="PANTHER" id="PTHR45686:SF4">
    <property type="entry name" value="ADP-RIBOSYLATION FACTOR GTPASE ACTIVATING PROTEIN 3, ISOFORM H"/>
    <property type="match status" value="1"/>
</dbReference>
<dbReference type="Gene3D" id="1.10.220.150">
    <property type="entry name" value="Arf GTPase activating protein"/>
    <property type="match status" value="1"/>
</dbReference>
<feature type="compositionally biased region" description="Polar residues" evidence="6">
    <location>
        <begin position="250"/>
        <end position="266"/>
    </location>
</feature>
<keyword evidence="1" id="KW-0343">GTPase activation</keyword>
<evidence type="ECO:0000256" key="1">
    <source>
        <dbReference type="ARBA" id="ARBA00022468"/>
    </source>
</evidence>
<comment type="caution">
    <text evidence="8">The sequence shown here is derived from an EMBL/GenBank/DDBJ whole genome shotgun (WGS) entry which is preliminary data.</text>
</comment>
<accession>A0ABR0UBH2</accession>
<dbReference type="InterPro" id="IPR038508">
    <property type="entry name" value="ArfGAP_dom_sf"/>
</dbReference>
<organism evidence="8 9">
    <name type="scientific">Rehmannia glutinosa</name>
    <name type="common">Chinese foxglove</name>
    <dbReference type="NCBI Taxonomy" id="99300"/>
    <lineage>
        <taxon>Eukaryota</taxon>
        <taxon>Viridiplantae</taxon>
        <taxon>Streptophyta</taxon>
        <taxon>Embryophyta</taxon>
        <taxon>Tracheophyta</taxon>
        <taxon>Spermatophyta</taxon>
        <taxon>Magnoliopsida</taxon>
        <taxon>eudicotyledons</taxon>
        <taxon>Gunneridae</taxon>
        <taxon>Pentapetalae</taxon>
        <taxon>asterids</taxon>
        <taxon>lamiids</taxon>
        <taxon>Lamiales</taxon>
        <taxon>Orobanchaceae</taxon>
        <taxon>Rehmannieae</taxon>
        <taxon>Rehmannia</taxon>
    </lineage>
</organism>
<evidence type="ECO:0000256" key="6">
    <source>
        <dbReference type="SAM" id="MobiDB-lite"/>
    </source>
</evidence>
<reference evidence="8 9" key="1">
    <citation type="journal article" date="2021" name="Comput. Struct. Biotechnol. J.">
        <title>De novo genome assembly of the potent medicinal plant Rehmannia glutinosa using nanopore technology.</title>
        <authorList>
            <person name="Ma L."/>
            <person name="Dong C."/>
            <person name="Song C."/>
            <person name="Wang X."/>
            <person name="Zheng X."/>
            <person name="Niu Y."/>
            <person name="Chen S."/>
            <person name="Feng W."/>
        </authorList>
    </citation>
    <scope>NUCLEOTIDE SEQUENCE [LARGE SCALE GENOMIC DNA]</scope>
    <source>
        <strain evidence="8">DH-2019</strain>
    </source>
</reference>
<dbReference type="Pfam" id="PF01412">
    <property type="entry name" value="ArfGap"/>
    <property type="match status" value="1"/>
</dbReference>
<dbReference type="PROSITE" id="PS50115">
    <property type="entry name" value="ARFGAP"/>
    <property type="match status" value="1"/>
</dbReference>
<feature type="domain" description="Arf-GAP" evidence="7">
    <location>
        <begin position="10"/>
        <end position="128"/>
    </location>
</feature>
<evidence type="ECO:0000256" key="2">
    <source>
        <dbReference type="ARBA" id="ARBA00022723"/>
    </source>
</evidence>
<gene>
    <name evidence="8" type="ORF">DH2020_046758</name>
</gene>
<feature type="compositionally biased region" description="Low complexity" evidence="6">
    <location>
        <begin position="132"/>
        <end position="144"/>
    </location>
</feature>
<dbReference type="EMBL" id="JABTTQ020003177">
    <property type="protein sequence ID" value="KAK6119500.1"/>
    <property type="molecule type" value="Genomic_DNA"/>
</dbReference>
<evidence type="ECO:0000313" key="8">
    <source>
        <dbReference type="EMBL" id="KAK6119500.1"/>
    </source>
</evidence>
<evidence type="ECO:0000313" key="9">
    <source>
        <dbReference type="Proteomes" id="UP001318860"/>
    </source>
</evidence>
<dbReference type="InterPro" id="IPR037278">
    <property type="entry name" value="ARFGAP/RecO"/>
</dbReference>
<sequence>MASDNYTDKNAVFRKLKAKSENKMCFDCNAKNPTWASVTYGIFLCIDCSGVHRSLGVHISFVRSTNMDSWTPEQLKMMCFGGNNRAQVFFKQHGWTDGGKIEAKYTSRAAELYRQLLSKEVAKSSTEETGLPSSPIASQSSQPSNGFSDINIIEDPKGSSSNDAPKASTALKNGTPEVSASPRASQTVATMTMKKSLGAKKTGKTGGLGAKKLTTKPSESLYDQKPREPVVQVSSANSSTSNTSAVGSSFTSRFEYTDNGQPTEMSSGGARVGHVVPPKSSNFFAEYGMDSGFPKKSSSNSSKVQVEETDEARKKFSNAKSISSAQFFGVQNKANDLDASASLQKFSGSSSISSADLFGHDSNSAIDVTASELINKLSFQAQQDISSLKNIAGETGKKISTLATSFLTDLQDRIL</sequence>
<keyword evidence="9" id="KW-1185">Reference proteome</keyword>
<keyword evidence="2" id="KW-0479">Metal-binding</keyword>
<evidence type="ECO:0000256" key="3">
    <source>
        <dbReference type="ARBA" id="ARBA00022771"/>
    </source>
</evidence>
<dbReference type="SMART" id="SM00105">
    <property type="entry name" value="ArfGap"/>
    <property type="match status" value="1"/>
</dbReference>
<feature type="region of interest" description="Disordered" evidence="6">
    <location>
        <begin position="124"/>
        <end position="274"/>
    </location>
</feature>
<feature type="compositionally biased region" description="Low complexity" evidence="6">
    <location>
        <begin position="233"/>
        <end position="249"/>
    </location>
</feature>
<dbReference type="PRINTS" id="PR00405">
    <property type="entry name" value="REVINTRACTNG"/>
</dbReference>
<keyword evidence="3 5" id="KW-0863">Zinc-finger</keyword>
<name>A0ABR0UBH2_REHGL</name>
<evidence type="ECO:0000256" key="5">
    <source>
        <dbReference type="PROSITE-ProRule" id="PRU00288"/>
    </source>
</evidence>
<dbReference type="PANTHER" id="PTHR45686">
    <property type="entry name" value="ADP-RIBOSYLATION FACTOR GTPASE ACTIVATING PROTEIN 3, ISOFORM H-RELATED"/>
    <property type="match status" value="1"/>
</dbReference>
<feature type="compositionally biased region" description="Polar residues" evidence="6">
    <location>
        <begin position="170"/>
        <end position="190"/>
    </location>
</feature>
<dbReference type="CDD" id="cd08831">
    <property type="entry name" value="ArfGap_ArfGap2_3_like"/>
    <property type="match status" value="1"/>
</dbReference>
<evidence type="ECO:0000256" key="4">
    <source>
        <dbReference type="ARBA" id="ARBA00022833"/>
    </source>
</evidence>
<dbReference type="SUPFAM" id="SSF57863">
    <property type="entry name" value="ArfGap/RecO-like zinc finger"/>
    <property type="match status" value="1"/>
</dbReference>
<dbReference type="Proteomes" id="UP001318860">
    <property type="component" value="Unassembled WGS sequence"/>
</dbReference>
<keyword evidence="4" id="KW-0862">Zinc</keyword>
<protein>
    <recommendedName>
        <fullName evidence="7">Arf-GAP domain-containing protein</fullName>
    </recommendedName>
</protein>
<dbReference type="InterPro" id="IPR001164">
    <property type="entry name" value="ArfGAP_dom"/>
</dbReference>